<protein>
    <submittedName>
        <fullName evidence="2">DUF4255 domain-containing protein</fullName>
    </submittedName>
</protein>
<keyword evidence="3" id="KW-1185">Reference proteome</keyword>
<reference evidence="2" key="1">
    <citation type="submission" date="2022-08" db="EMBL/GenBank/DDBJ databases">
        <authorList>
            <person name="Zhang D."/>
        </authorList>
    </citation>
    <scope>NUCLEOTIDE SEQUENCE</scope>
    <source>
        <strain evidence="2">XJ19-11</strain>
    </source>
</reference>
<sequence>MIDQVLNTVIVLLNAHIGTAEPDVMLGNLSMVDSAQAGSESNITDRVVVSVVNIQQESTLRNMAANRQIFDNSGLPRGVARNPGIFLNIYLLIGANKEQYNIGLQRISQVIAFFQRNSIFTVSEIPTLPDFGLDKILFDLHYTNFEELNQLWGIMGGKYIPSVVYKMRLAYIDSLEEGMEIPLVKSIDAQFNNIPR</sequence>
<comment type="caution">
    <text evidence="2">The sequence shown here is derived from an EMBL/GenBank/DDBJ whole genome shotgun (WGS) entry which is preliminary data.</text>
</comment>
<evidence type="ECO:0000313" key="3">
    <source>
        <dbReference type="Proteomes" id="UP001142175"/>
    </source>
</evidence>
<gene>
    <name evidence="2" type="ORF">NU887_06070</name>
</gene>
<dbReference type="InterPro" id="IPR025351">
    <property type="entry name" value="Pvc16_N"/>
</dbReference>
<dbReference type="AlphaFoldDB" id="A0A9X2P6I2"/>
<dbReference type="EMBL" id="JANSUY010000002">
    <property type="protein sequence ID" value="MCR9014595.1"/>
    <property type="molecule type" value="Genomic_DNA"/>
</dbReference>
<evidence type="ECO:0000259" key="1">
    <source>
        <dbReference type="Pfam" id="PF14065"/>
    </source>
</evidence>
<dbReference type="Proteomes" id="UP001142175">
    <property type="component" value="Unassembled WGS sequence"/>
</dbReference>
<proteinExistence type="predicted"/>
<name>A0A9X2P6I2_9BACT</name>
<dbReference type="RefSeq" id="WP_258422471.1">
    <property type="nucleotide sequence ID" value="NZ_JANAEZ010000006.1"/>
</dbReference>
<organism evidence="2 3">
    <name type="scientific">Aquiflexum gelatinilyticum</name>
    <dbReference type="NCBI Taxonomy" id="2961943"/>
    <lineage>
        <taxon>Bacteria</taxon>
        <taxon>Pseudomonadati</taxon>
        <taxon>Bacteroidota</taxon>
        <taxon>Cytophagia</taxon>
        <taxon>Cytophagales</taxon>
        <taxon>Cyclobacteriaceae</taxon>
        <taxon>Aquiflexum</taxon>
    </lineage>
</organism>
<accession>A0A9X2P6I2</accession>
<dbReference type="Pfam" id="PF14065">
    <property type="entry name" value="Pvc16_N"/>
    <property type="match status" value="1"/>
</dbReference>
<evidence type="ECO:0000313" key="2">
    <source>
        <dbReference type="EMBL" id="MCR9014595.1"/>
    </source>
</evidence>
<feature type="domain" description="Pvc16 N-terminal" evidence="1">
    <location>
        <begin position="5"/>
        <end position="185"/>
    </location>
</feature>